<dbReference type="GO" id="GO:0007030">
    <property type="term" value="P:Golgi organization"/>
    <property type="evidence" value="ECO:0007669"/>
    <property type="project" value="TreeGrafter"/>
</dbReference>
<dbReference type="PANTHER" id="PTHR13402">
    <property type="entry name" value="RGPR-RELATED"/>
    <property type="match status" value="1"/>
</dbReference>
<proteinExistence type="predicted"/>
<reference evidence="2 3" key="1">
    <citation type="submission" date="2019-09" db="EMBL/GenBank/DDBJ databases">
        <authorList>
            <consortium name="DOE Joint Genome Institute"/>
            <person name="Mondo S.J."/>
            <person name="Navarro-Mendoza M.I."/>
            <person name="Perez-Arques C."/>
            <person name="Panchal S."/>
            <person name="Nicolas F.E."/>
            <person name="Ganguly P."/>
            <person name="Pangilinan J."/>
            <person name="Grigoriev I."/>
            <person name="Heitman J."/>
            <person name="Sanya K."/>
            <person name="Garre V."/>
        </authorList>
    </citation>
    <scope>NUCLEOTIDE SEQUENCE [LARGE SCALE GENOMIC DNA]</scope>
    <source>
        <strain evidence="2 3">MU402</strain>
    </source>
</reference>
<protein>
    <recommendedName>
        <fullName evidence="4">COPII coat assembly protein SEC16</fullName>
    </recommendedName>
</protein>
<dbReference type="PANTHER" id="PTHR13402:SF6">
    <property type="entry name" value="SECRETORY 16, ISOFORM I"/>
    <property type="match status" value="1"/>
</dbReference>
<evidence type="ECO:0000256" key="1">
    <source>
        <dbReference type="SAM" id="MobiDB-lite"/>
    </source>
</evidence>
<dbReference type="AlphaFoldDB" id="A0A8H4F599"/>
<evidence type="ECO:0000313" key="3">
    <source>
        <dbReference type="Proteomes" id="UP000469890"/>
    </source>
</evidence>
<feature type="region of interest" description="Disordered" evidence="1">
    <location>
        <begin position="1"/>
        <end position="276"/>
    </location>
</feature>
<dbReference type="EMBL" id="JAAECE010000001">
    <property type="protein sequence ID" value="KAF1806701.1"/>
    <property type="molecule type" value="Genomic_DNA"/>
</dbReference>
<feature type="compositionally biased region" description="Basic and acidic residues" evidence="1">
    <location>
        <begin position="111"/>
        <end position="125"/>
    </location>
</feature>
<organism evidence="2 3">
    <name type="scientific">Mucor circinelloides f. lusitanicus</name>
    <name type="common">Mucor racemosus var. lusitanicus</name>
    <dbReference type="NCBI Taxonomy" id="29924"/>
    <lineage>
        <taxon>Eukaryota</taxon>
        <taxon>Fungi</taxon>
        <taxon>Fungi incertae sedis</taxon>
        <taxon>Mucoromycota</taxon>
        <taxon>Mucoromycotina</taxon>
        <taxon>Mucoromycetes</taxon>
        <taxon>Mucorales</taxon>
        <taxon>Mucorineae</taxon>
        <taxon>Mucoraceae</taxon>
        <taxon>Mucor</taxon>
    </lineage>
</organism>
<accession>A0A8H4F599</accession>
<dbReference type="Proteomes" id="UP000469890">
    <property type="component" value="Unassembled WGS sequence"/>
</dbReference>
<name>A0A8H4F599_MUCCL</name>
<feature type="compositionally biased region" description="Polar residues" evidence="1">
    <location>
        <begin position="18"/>
        <end position="53"/>
    </location>
</feature>
<evidence type="ECO:0008006" key="4">
    <source>
        <dbReference type="Google" id="ProtNLM"/>
    </source>
</evidence>
<feature type="compositionally biased region" description="Low complexity" evidence="1">
    <location>
        <begin position="58"/>
        <end position="77"/>
    </location>
</feature>
<comment type="caution">
    <text evidence="2">The sequence shown here is derived from an EMBL/GenBank/DDBJ whole genome shotgun (WGS) entry which is preliminary data.</text>
</comment>
<dbReference type="GO" id="GO:0070971">
    <property type="term" value="C:endoplasmic reticulum exit site"/>
    <property type="evidence" value="ECO:0007669"/>
    <property type="project" value="TreeGrafter"/>
</dbReference>
<gene>
    <name evidence="2" type="ORF">FB192DRAFT_1351926</name>
</gene>
<dbReference type="GO" id="GO:0070973">
    <property type="term" value="P:protein localization to endoplasmic reticulum exit site"/>
    <property type="evidence" value="ECO:0007669"/>
    <property type="project" value="TreeGrafter"/>
</dbReference>
<sequence>MQSKAAAPVTSPFGQAAPASNDNNSAWWGASDVNQTEDYQPYQPETNANTSYQPDAYTPAATTATATTATPAAASSAWDDDDDLGFGNSKPKKKHDQDTDTKTTDSTVQEKPNEVDDKKEKEYTEKATGGGGGWGIFNLFGRKEKDPNAEEKKAVKANLGEQSSFYYDEKEKRWVNKLNDTKPAAATPPPPPKSATPQPPASKPMVPPPVAGLKPSSMPPPRINSAPNVPSMSGTGGLPNAAPPPFNTPQAGRRAAGGGRKSVRSRYVDVLSTEQK</sequence>
<evidence type="ECO:0000313" key="2">
    <source>
        <dbReference type="EMBL" id="KAF1806701.1"/>
    </source>
</evidence>
<dbReference type="GO" id="GO:0012507">
    <property type="term" value="C:ER to Golgi transport vesicle membrane"/>
    <property type="evidence" value="ECO:0007669"/>
    <property type="project" value="TreeGrafter"/>
</dbReference>
<feature type="compositionally biased region" description="Pro residues" evidence="1">
    <location>
        <begin position="186"/>
        <end position="210"/>
    </location>
</feature>
<feature type="compositionally biased region" description="Basic and acidic residues" evidence="1">
    <location>
        <begin position="141"/>
        <end position="154"/>
    </location>
</feature>